<feature type="compositionally biased region" description="Basic and acidic residues" evidence="1">
    <location>
        <begin position="479"/>
        <end position="488"/>
    </location>
</feature>
<dbReference type="EMBL" id="GDHF01032306">
    <property type="protein sequence ID" value="JAI20008.1"/>
    <property type="molecule type" value="Transcribed_RNA"/>
</dbReference>
<feature type="compositionally biased region" description="Basic and acidic residues" evidence="1">
    <location>
        <begin position="170"/>
        <end position="181"/>
    </location>
</feature>
<accession>A0A0K8U0E6</accession>
<feature type="compositionally biased region" description="Basic residues" evidence="1">
    <location>
        <begin position="913"/>
        <end position="927"/>
    </location>
</feature>
<feature type="region of interest" description="Disordered" evidence="1">
    <location>
        <begin position="1485"/>
        <end position="1553"/>
    </location>
</feature>
<feature type="compositionally biased region" description="Basic and acidic residues" evidence="1">
    <location>
        <begin position="1022"/>
        <end position="1079"/>
    </location>
</feature>
<feature type="compositionally biased region" description="Basic and acidic residues" evidence="1">
    <location>
        <begin position="559"/>
        <end position="577"/>
    </location>
</feature>
<feature type="region of interest" description="Disordered" evidence="1">
    <location>
        <begin position="1"/>
        <end position="28"/>
    </location>
</feature>
<feature type="compositionally biased region" description="Basic and acidic residues" evidence="1">
    <location>
        <begin position="1430"/>
        <end position="1447"/>
    </location>
</feature>
<feature type="compositionally biased region" description="Polar residues" evidence="1">
    <location>
        <begin position="639"/>
        <end position="649"/>
    </location>
</feature>
<feature type="compositionally biased region" description="Low complexity" evidence="1">
    <location>
        <begin position="1082"/>
        <end position="1092"/>
    </location>
</feature>
<sequence length="1609" mass="183971">MPSTATHCLAKRKQDQRRAEEHSPSRQKEVRELWFNPLATEICESRMNICLCDCDCHIWQDENVQRELRKLANVYSHKNPPGMKDEEETEPTTKRKGKVRSVDEEEEEPTKGFLCFKKSSAKRSHSKQREEKGQRKRQKSNEEDNTKKVQEKSISRSRNRPFPVNRRFKTREEAKRYRELKAIYTTKPRNPQHSDKQNDTETKSNPQNTIEVKGRSPKKHATSSSADSVNTAAQRQHRSRKSKTEPRTRPQGSNDSGYPRDRPYAPMYADEREHVELKDNDHKDSDIGCCGMRKKSKGNKQQREYEAYTPAHCSDKQTPMPNLEAECAPTIGEMELLEILRATYTREVKAEQEQKSTPKTRTATTTEEETGCCGSNSKKKQRQAETDLCDQCYSCECSCGDNYPKEIEQHQATEWFTQTNDSKSKQFDKAAKPFCSCDASPDSKNGNKEHIFKYPTREMISLQVDEEHAPGKTKSVGIRARDRNEIDTSKSVYSKRKSKSIKGAKSKNSPNDVDSEKTSCCSFLCRKKQKTKGDKPDTKTKSVKKRKKPPTAVSFSPAKPEKRKQQATKPIDKEKGRNVNVNRRKQPAFHPKSESKNKPFPKPPLSSTKYEPQPTTDGRKARRRNQPAFHPKPELKTQPKVQISSSSVNRKPPPGDKRKATARGKIHPLTKSKKAKPISKQLERSSLKKDTASETSCCPCLRAKNNFEHSNIKEKGHKKDKPEANAGSKSKPAKVKSGEKVQKEKPIKRQRKPSLTQSHEKVQRMKPKPAGNSKQHASKVESREKLKKKQSGTSCWSCFRKDTTKKPDTSKKEPPKNKSAEKLYRDRAKDDSKQKLLKHQSQEDFKKEKSKKHLDSKQKASNSNSKETLQKKTSESSCWSCRSGDKKEKAKHADQSKRRPTKSKSGQKLQKDHSKKSTSSKQKHTKASKSQEKIERKSSQASCWSCRSSDTNGKTKESDLHKKRTARSKSQDNKQFARDPARVHKGRRKKTGDFKEKPFKAKSQEKVQNQSSETSCWSCCSNKEKDKKQPLRTKSQDKTLKDRSMSKSKSQDKIQRGKTKRPLDSKHNPSKARSQEKVRQQSSNTSCWSCRSSGEKDKEKKPNESKKKPSKSKSQEKIIKNKPKTSADAKLKPSRENLQKQPSETSCWSCRSNAEKDKTTKQDKSKKKLSKSRVQDKVQRDKSKVLADSKQKPSKARIQEKVQKQPSKTSCWSCRSSGEKEKTKKLDESKTKATKSRSRDKIKNSRSKELADSKATSQDKVPNYRLRKLIKPNESPTKAKSQEKVQAQKSETSCGSSRSKSEKDKSTKLQGPKKPTNSKTHLSKAKSQEQVQKKQSGTSCCSCCSKGTSDRDSKTKPLKAKQKEVVQDKSVRKYSLFSRRSKKEKSKQKAAPESPFGEDQAKLKKRNKKAEKTKPSESSFCSCCSSSHKPLKDKDRKSKEDKCSVKTKPEDISYCKALYQELENIIMQQNQCQIMISQTRINKAAETKSSKSSLKCKQEKQEQQKQREEKTNQDTKEKRASKQKNKKHIPNQNSKQRSRSQIRSETSNSDLDMEKAYMPEYVLGKTQRTGAVIARARKVRYSLLPSLKAQKKYHKHLNKGCRHEVAFQT</sequence>
<feature type="compositionally biased region" description="Basic and acidic residues" evidence="1">
    <location>
        <begin position="991"/>
        <end position="1005"/>
    </location>
</feature>
<feature type="compositionally biased region" description="Basic residues" evidence="1">
    <location>
        <begin position="660"/>
        <end position="677"/>
    </location>
</feature>
<feature type="compositionally biased region" description="Basic and acidic residues" evidence="1">
    <location>
        <begin position="127"/>
        <end position="154"/>
    </location>
</feature>
<feature type="compositionally biased region" description="Polar residues" evidence="1">
    <location>
        <begin position="1274"/>
        <end position="1298"/>
    </location>
</feature>
<organism evidence="2">
    <name type="scientific">Bactrocera latifrons</name>
    <name type="common">Malaysian fruit fly</name>
    <name type="synonym">Chaetodacus latifrons</name>
    <dbReference type="NCBI Taxonomy" id="174628"/>
    <lineage>
        <taxon>Eukaryota</taxon>
        <taxon>Metazoa</taxon>
        <taxon>Ecdysozoa</taxon>
        <taxon>Arthropoda</taxon>
        <taxon>Hexapoda</taxon>
        <taxon>Insecta</taxon>
        <taxon>Pterygota</taxon>
        <taxon>Neoptera</taxon>
        <taxon>Endopterygota</taxon>
        <taxon>Diptera</taxon>
        <taxon>Brachycera</taxon>
        <taxon>Muscomorpha</taxon>
        <taxon>Tephritoidea</taxon>
        <taxon>Tephritidae</taxon>
        <taxon>Bactrocera</taxon>
        <taxon>Bactrocera</taxon>
    </lineage>
</organism>
<feature type="compositionally biased region" description="Basic and acidic residues" evidence="1">
    <location>
        <begin position="12"/>
        <end position="28"/>
    </location>
</feature>
<feature type="compositionally biased region" description="Basic and acidic residues" evidence="1">
    <location>
        <begin position="1496"/>
        <end position="1520"/>
    </location>
</feature>
<name>A0A0K8U0E6_BACLA</name>
<feature type="compositionally biased region" description="Basic and acidic residues" evidence="1">
    <location>
        <begin position="258"/>
        <end position="286"/>
    </location>
</feature>
<feature type="compositionally biased region" description="Polar residues" evidence="1">
    <location>
        <begin position="1006"/>
        <end position="1016"/>
    </location>
</feature>
<feature type="compositionally biased region" description="Polar residues" evidence="1">
    <location>
        <begin position="1204"/>
        <end position="1216"/>
    </location>
</feature>
<feature type="compositionally biased region" description="Basic and acidic residues" evidence="1">
    <location>
        <begin position="531"/>
        <end position="540"/>
    </location>
</feature>
<protein>
    <submittedName>
        <fullName evidence="2">Uncharacterized protein</fullName>
    </submittedName>
</protein>
<feature type="compositionally biased region" description="Basic and acidic residues" evidence="1">
    <location>
        <begin position="969"/>
        <end position="982"/>
    </location>
</feature>
<feature type="compositionally biased region" description="Basic and acidic residues" evidence="1">
    <location>
        <begin position="1173"/>
        <end position="1203"/>
    </location>
</feature>
<feature type="compositionally biased region" description="Basic residues" evidence="1">
    <location>
        <begin position="493"/>
        <end position="505"/>
    </location>
</feature>
<feature type="region of interest" description="Disordered" evidence="1">
    <location>
        <begin position="462"/>
        <end position="1447"/>
    </location>
</feature>
<feature type="compositionally biased region" description="Basic and acidic residues" evidence="1">
    <location>
        <begin position="736"/>
        <end position="747"/>
    </location>
</feature>
<feature type="compositionally biased region" description="Basic and acidic residues" evidence="1">
    <location>
        <begin position="1093"/>
        <end position="1138"/>
    </location>
</feature>
<feature type="compositionally biased region" description="Basic and acidic residues" evidence="1">
    <location>
        <begin position="192"/>
        <end position="202"/>
    </location>
</feature>
<evidence type="ECO:0000313" key="2">
    <source>
        <dbReference type="EMBL" id="JAI20008.1"/>
    </source>
</evidence>
<feature type="compositionally biased region" description="Polar residues" evidence="1">
    <location>
        <begin position="222"/>
        <end position="234"/>
    </location>
</feature>
<feature type="region of interest" description="Disordered" evidence="1">
    <location>
        <begin position="75"/>
        <end position="303"/>
    </location>
</feature>
<feature type="compositionally biased region" description="Basic and acidic residues" evidence="1">
    <location>
        <begin position="1348"/>
        <end position="1371"/>
    </location>
</feature>
<feature type="compositionally biased region" description="Basic and acidic residues" evidence="1">
    <location>
        <begin position="883"/>
        <end position="897"/>
    </location>
</feature>
<gene>
    <name evidence="2" type="ORF">c0_g1_i2</name>
</gene>
<feature type="compositionally biased region" description="Polar residues" evidence="1">
    <location>
        <begin position="605"/>
        <end position="616"/>
    </location>
</feature>
<feature type="compositionally biased region" description="Polar residues" evidence="1">
    <location>
        <begin position="1139"/>
        <end position="1152"/>
    </location>
</feature>
<feature type="compositionally biased region" description="Basic residues" evidence="1">
    <location>
        <begin position="1379"/>
        <end position="1388"/>
    </location>
</feature>
<proteinExistence type="predicted"/>
<feature type="compositionally biased region" description="Low complexity" evidence="1">
    <location>
        <begin position="939"/>
        <end position="949"/>
    </location>
</feature>
<feature type="compositionally biased region" description="Basic and acidic residues" evidence="1">
    <location>
        <begin position="1217"/>
        <end position="1252"/>
    </location>
</feature>
<dbReference type="OrthoDB" id="8051929at2759"/>
<feature type="compositionally biased region" description="Basic and acidic residues" evidence="1">
    <location>
        <begin position="681"/>
        <end position="692"/>
    </location>
</feature>
<feature type="compositionally biased region" description="Basic and acidic residues" evidence="1">
    <location>
        <begin position="1153"/>
        <end position="1163"/>
    </location>
</feature>
<feature type="compositionally biased region" description="Basic and acidic residues" evidence="1">
    <location>
        <begin position="705"/>
        <end position="714"/>
    </location>
</feature>
<feature type="compositionally biased region" description="Basic and acidic residues" evidence="1">
    <location>
        <begin position="929"/>
        <end position="938"/>
    </location>
</feature>
<reference evidence="2" key="1">
    <citation type="submission" date="2015-06" db="EMBL/GenBank/DDBJ databases">
        <authorList>
            <person name="Hoefler B.C."/>
            <person name="Straight P.D."/>
        </authorList>
    </citation>
    <scope>NUCLEOTIDE SEQUENCE</scope>
</reference>
<feature type="compositionally biased region" description="Basic and acidic residues" evidence="1">
    <location>
        <begin position="799"/>
        <end position="858"/>
    </location>
</feature>
<evidence type="ECO:0000256" key="1">
    <source>
        <dbReference type="SAM" id="MobiDB-lite"/>
    </source>
</evidence>
<feature type="compositionally biased region" description="Polar residues" evidence="1">
    <location>
        <begin position="1530"/>
        <end position="1550"/>
    </location>
</feature>